<gene>
    <name evidence="2" type="ORF">ARALYDRAFT_914669</name>
</gene>
<dbReference type="HOGENOM" id="CLU_1724795_0_0_1"/>
<sequence length="152" mass="17700">MDFRFQQTIAIRQATSGKESSSAVSMPYLPDDILLNCLARVSRLYYPTLSLVSKVFAMQRRKNRRMAQQELNVRLSSVFFPISPQQITNHFAYPATEDEKSQQDELFKILNMSLVIISRFWFIKSEQHKVKDWGKDLMSISGKIGEAFKEER</sequence>
<dbReference type="Proteomes" id="UP000008694">
    <property type="component" value="Unassembled WGS sequence"/>
</dbReference>
<evidence type="ECO:0000313" key="3">
    <source>
        <dbReference type="Proteomes" id="UP000008694"/>
    </source>
</evidence>
<proteinExistence type="predicted"/>
<name>D7MG66_ARALL</name>
<dbReference type="AlphaFoldDB" id="D7MG66"/>
<dbReference type="EMBL" id="GL348719">
    <property type="protein sequence ID" value="EFH44168.1"/>
    <property type="molecule type" value="Genomic_DNA"/>
</dbReference>
<dbReference type="CDD" id="cd22152">
    <property type="entry name" value="F-box_AtAFR-like"/>
    <property type="match status" value="1"/>
</dbReference>
<protein>
    <submittedName>
        <fullName evidence="2">Predicted protein</fullName>
    </submittedName>
</protein>
<dbReference type="InterPro" id="IPR001810">
    <property type="entry name" value="F-box_dom"/>
</dbReference>
<dbReference type="eggNOG" id="KOG1928">
    <property type="taxonomic scope" value="Eukaryota"/>
</dbReference>
<dbReference type="PANTHER" id="PTHR24414">
    <property type="entry name" value="F-BOX/KELCH-REPEAT PROTEIN SKIP4"/>
    <property type="match status" value="1"/>
</dbReference>
<dbReference type="Pfam" id="PF00646">
    <property type="entry name" value="F-box"/>
    <property type="match status" value="1"/>
</dbReference>
<organism evidence="3">
    <name type="scientific">Arabidopsis lyrata subsp. lyrata</name>
    <name type="common">Lyre-leaved rock-cress</name>
    <dbReference type="NCBI Taxonomy" id="81972"/>
    <lineage>
        <taxon>Eukaryota</taxon>
        <taxon>Viridiplantae</taxon>
        <taxon>Streptophyta</taxon>
        <taxon>Embryophyta</taxon>
        <taxon>Tracheophyta</taxon>
        <taxon>Spermatophyta</taxon>
        <taxon>Magnoliopsida</taxon>
        <taxon>eudicotyledons</taxon>
        <taxon>Gunneridae</taxon>
        <taxon>Pentapetalae</taxon>
        <taxon>rosids</taxon>
        <taxon>malvids</taxon>
        <taxon>Brassicales</taxon>
        <taxon>Brassicaceae</taxon>
        <taxon>Camelineae</taxon>
        <taxon>Arabidopsis</taxon>
    </lineage>
</organism>
<accession>D7MG66</accession>
<dbReference type="InterPro" id="IPR050354">
    <property type="entry name" value="F-box/kelch-repeat_ARATH"/>
</dbReference>
<reference evidence="3" key="1">
    <citation type="journal article" date="2011" name="Nat. Genet.">
        <title>The Arabidopsis lyrata genome sequence and the basis of rapid genome size change.</title>
        <authorList>
            <person name="Hu T.T."/>
            <person name="Pattyn P."/>
            <person name="Bakker E.G."/>
            <person name="Cao J."/>
            <person name="Cheng J.-F."/>
            <person name="Clark R.M."/>
            <person name="Fahlgren N."/>
            <person name="Fawcett J.A."/>
            <person name="Grimwood J."/>
            <person name="Gundlach H."/>
            <person name="Haberer G."/>
            <person name="Hollister J.D."/>
            <person name="Ossowski S."/>
            <person name="Ottilar R.P."/>
            <person name="Salamov A.A."/>
            <person name="Schneeberger K."/>
            <person name="Spannagl M."/>
            <person name="Wang X."/>
            <person name="Yang L."/>
            <person name="Nasrallah M.E."/>
            <person name="Bergelson J."/>
            <person name="Carrington J.C."/>
            <person name="Gaut B.S."/>
            <person name="Schmutz J."/>
            <person name="Mayer K.F.X."/>
            <person name="Van de Peer Y."/>
            <person name="Grigoriev I.V."/>
            <person name="Nordborg M."/>
            <person name="Weigel D."/>
            <person name="Guo Y.-L."/>
        </authorList>
    </citation>
    <scope>NUCLEOTIDE SEQUENCE [LARGE SCALE GENOMIC DNA]</scope>
    <source>
        <strain evidence="3">cv. MN47</strain>
    </source>
</reference>
<evidence type="ECO:0000259" key="1">
    <source>
        <dbReference type="Pfam" id="PF00646"/>
    </source>
</evidence>
<dbReference type="Gramene" id="scaffold_702411.1">
    <property type="protein sequence ID" value="scaffold_702411.1"/>
    <property type="gene ID" value="scaffold_702411.1"/>
</dbReference>
<keyword evidence="3" id="KW-1185">Reference proteome</keyword>
<feature type="domain" description="F-box" evidence="1">
    <location>
        <begin position="29"/>
        <end position="54"/>
    </location>
</feature>
<evidence type="ECO:0000313" key="2">
    <source>
        <dbReference type="EMBL" id="EFH44168.1"/>
    </source>
</evidence>
<dbReference type="PANTHER" id="PTHR24414:SF184">
    <property type="entry name" value="GALACTOSE OXIDASE_KELCH REPEAT SUPERFAMILY PROTEIN"/>
    <property type="match status" value="1"/>
</dbReference>